<dbReference type="Proteomes" id="UP000095727">
    <property type="component" value="Unassembled WGS sequence"/>
</dbReference>
<reference evidence="1 2" key="1">
    <citation type="submission" date="2015-09" db="EMBL/GenBank/DDBJ databases">
        <authorList>
            <consortium name="Pathogen Informatics"/>
        </authorList>
    </citation>
    <scope>NUCLEOTIDE SEQUENCE [LARGE SCALE GENOMIC DNA]</scope>
    <source>
        <strain evidence="1 2">2789STDY5834962</strain>
    </source>
</reference>
<dbReference type="AlphaFoldDB" id="A0A173SSS2"/>
<gene>
    <name evidence="1" type="ORF">ERS852574_01672</name>
</gene>
<evidence type="ECO:0000313" key="1">
    <source>
        <dbReference type="EMBL" id="CUM93502.1"/>
    </source>
</evidence>
<evidence type="ECO:0000313" key="2">
    <source>
        <dbReference type="Proteomes" id="UP000095727"/>
    </source>
</evidence>
<protein>
    <submittedName>
        <fullName evidence="1">Uncharacterized protein</fullName>
    </submittedName>
</protein>
<dbReference type="EMBL" id="CYXR01000010">
    <property type="protein sequence ID" value="CUM93502.1"/>
    <property type="molecule type" value="Genomic_DNA"/>
</dbReference>
<organism evidence="1 2">
    <name type="scientific">Coprococcus comes</name>
    <dbReference type="NCBI Taxonomy" id="410072"/>
    <lineage>
        <taxon>Bacteria</taxon>
        <taxon>Bacillati</taxon>
        <taxon>Bacillota</taxon>
        <taxon>Clostridia</taxon>
        <taxon>Lachnospirales</taxon>
        <taxon>Lachnospiraceae</taxon>
        <taxon>Coprococcus</taxon>
    </lineage>
</organism>
<proteinExistence type="predicted"/>
<accession>A0A173SSS2</accession>
<name>A0A173SSS2_9FIRM</name>
<dbReference type="RefSeq" id="WP_055156647.1">
    <property type="nucleotide sequence ID" value="NZ_CYXR01000010.1"/>
</dbReference>
<sequence length="60" mass="7060">MKLEDVLSIVSESRNLYVWENGEIIAQYDGRDSIPEELNDRKIELVDCSNNDFHVYLIEE</sequence>